<dbReference type="Proteomes" id="UP000694044">
    <property type="component" value="Unassembled WGS sequence"/>
</dbReference>
<name>A0A8T1WEX2_9STRA</name>
<accession>A0A8T1WEX2</accession>
<keyword evidence="3" id="KW-1185">Reference proteome</keyword>
<feature type="compositionally biased region" description="Acidic residues" evidence="1">
    <location>
        <begin position="40"/>
        <end position="58"/>
    </location>
</feature>
<feature type="compositionally biased region" description="Basic residues" evidence="1">
    <location>
        <begin position="1"/>
        <end position="10"/>
    </location>
</feature>
<gene>
    <name evidence="2" type="ORF">PHYPSEUDO_006859</name>
</gene>
<proteinExistence type="predicted"/>
<feature type="compositionally biased region" description="Basic and acidic residues" evidence="1">
    <location>
        <begin position="11"/>
        <end position="20"/>
    </location>
</feature>
<evidence type="ECO:0000256" key="1">
    <source>
        <dbReference type="SAM" id="MobiDB-lite"/>
    </source>
</evidence>
<feature type="region of interest" description="Disordered" evidence="1">
    <location>
        <begin position="1"/>
        <end position="58"/>
    </location>
</feature>
<evidence type="ECO:0000313" key="2">
    <source>
        <dbReference type="EMBL" id="KAG7390740.1"/>
    </source>
</evidence>
<dbReference type="AlphaFoldDB" id="A0A8T1WEX2"/>
<sequence length="161" mass="18243">MGGPKGKLKRTRQEADEIQPKSKNPRLYTPHVADCSTSSDMDEGEGGEVPEDNISGDEDLPIHFRFLDEKTPRERASKTKPKRDTMEVAYVHDIAAHITWDFGLVPPTLSTKHNVHTTEARFHKSLVNYRCIHGVHQERRGEVTRNVDVNYTGAVLALMWP</sequence>
<dbReference type="OrthoDB" id="129252at2759"/>
<evidence type="ECO:0000313" key="3">
    <source>
        <dbReference type="Proteomes" id="UP000694044"/>
    </source>
</evidence>
<comment type="caution">
    <text evidence="2">The sequence shown here is derived from an EMBL/GenBank/DDBJ whole genome shotgun (WGS) entry which is preliminary data.</text>
</comment>
<reference evidence="2" key="1">
    <citation type="submission" date="2021-02" db="EMBL/GenBank/DDBJ databases">
        <authorList>
            <person name="Palmer J.M."/>
        </authorList>
    </citation>
    <scope>NUCLEOTIDE SEQUENCE</scope>
    <source>
        <strain evidence="2">SCRP734</strain>
    </source>
</reference>
<organism evidence="2 3">
    <name type="scientific">Phytophthora pseudosyringae</name>
    <dbReference type="NCBI Taxonomy" id="221518"/>
    <lineage>
        <taxon>Eukaryota</taxon>
        <taxon>Sar</taxon>
        <taxon>Stramenopiles</taxon>
        <taxon>Oomycota</taxon>
        <taxon>Peronosporomycetes</taxon>
        <taxon>Peronosporales</taxon>
        <taxon>Peronosporaceae</taxon>
        <taxon>Phytophthora</taxon>
    </lineage>
</organism>
<protein>
    <submittedName>
        <fullName evidence="2">Uncharacterized protein</fullName>
    </submittedName>
</protein>
<dbReference type="EMBL" id="JAGDFM010000028">
    <property type="protein sequence ID" value="KAG7390740.1"/>
    <property type="molecule type" value="Genomic_DNA"/>
</dbReference>